<reference evidence="2" key="1">
    <citation type="submission" date="2022-10" db="EMBL/GenBank/DDBJ databases">
        <title>Tapping the CABI collections for fungal endophytes: first genome assemblies for Collariella, Neodidymelliopsis, Ascochyta clinopodiicola, Didymella pomorum, Didymosphaeria variabile, Neocosmospora piperis and Neocucurbitaria cava.</title>
        <authorList>
            <person name="Hill R."/>
        </authorList>
    </citation>
    <scope>NUCLEOTIDE SEQUENCE</scope>
    <source>
        <strain evidence="2">IMI 366586</strain>
    </source>
</reference>
<dbReference type="EMBL" id="JAPEUR010000101">
    <property type="protein sequence ID" value="KAJ4320994.1"/>
    <property type="molecule type" value="Genomic_DNA"/>
</dbReference>
<dbReference type="Gene3D" id="3.30.420.10">
    <property type="entry name" value="Ribonuclease H-like superfamily/Ribonuclease H"/>
    <property type="match status" value="1"/>
</dbReference>
<dbReference type="Proteomes" id="UP001140502">
    <property type="component" value="Unassembled WGS sequence"/>
</dbReference>
<dbReference type="InterPro" id="IPR036397">
    <property type="entry name" value="RNaseH_sf"/>
</dbReference>
<gene>
    <name evidence="2" type="ORF">N0V84_005575</name>
</gene>
<feature type="region of interest" description="Disordered" evidence="1">
    <location>
        <begin position="34"/>
        <end position="82"/>
    </location>
</feature>
<name>A0A9W8WDH2_9HYPO</name>
<evidence type="ECO:0000256" key="1">
    <source>
        <dbReference type="SAM" id="MobiDB-lite"/>
    </source>
</evidence>
<evidence type="ECO:0008006" key="4">
    <source>
        <dbReference type="Google" id="ProtNLM"/>
    </source>
</evidence>
<accession>A0A9W8WDH2</accession>
<dbReference type="OrthoDB" id="5067658at2759"/>
<evidence type="ECO:0000313" key="3">
    <source>
        <dbReference type="Proteomes" id="UP001140502"/>
    </source>
</evidence>
<keyword evidence="3" id="KW-1185">Reference proteome</keyword>
<sequence>MSFLKEAIQDLCAKAQDVFARSERALLAAREAWNEDPDAQTQHGSTIPAVPQETSESVGRRMGKKKNKAEKPAKGMGKKMRVGSSAEMFIRPPDKALERALLSDDVPSDASRLILWTDASGQCGPHHIMGPAGIAVVFRHKSNWVRITARLNQFNSIVIGESQAIVYALDYAVQQSAQLGTTLRQVEIFTDSQSALMNLVRTNPPKLKRKTREEALEVNKALLQSAKRAMDVLDAAGIGLELHWVPRGKAKGNRVADEGSRLARLAMEDLPDHVMIEVIPTLDDKRVLQVPVEETLA</sequence>
<dbReference type="GO" id="GO:0003676">
    <property type="term" value="F:nucleic acid binding"/>
    <property type="evidence" value="ECO:0007669"/>
    <property type="project" value="InterPro"/>
</dbReference>
<organism evidence="2 3">
    <name type="scientific">Fusarium piperis</name>
    <dbReference type="NCBI Taxonomy" id="1435070"/>
    <lineage>
        <taxon>Eukaryota</taxon>
        <taxon>Fungi</taxon>
        <taxon>Dikarya</taxon>
        <taxon>Ascomycota</taxon>
        <taxon>Pezizomycotina</taxon>
        <taxon>Sordariomycetes</taxon>
        <taxon>Hypocreomycetidae</taxon>
        <taxon>Hypocreales</taxon>
        <taxon>Nectriaceae</taxon>
        <taxon>Fusarium</taxon>
        <taxon>Fusarium solani species complex</taxon>
    </lineage>
</organism>
<dbReference type="InterPro" id="IPR012337">
    <property type="entry name" value="RNaseH-like_sf"/>
</dbReference>
<protein>
    <recommendedName>
        <fullName evidence="4">RNase H type-1 domain-containing protein</fullName>
    </recommendedName>
</protein>
<comment type="caution">
    <text evidence="2">The sequence shown here is derived from an EMBL/GenBank/DDBJ whole genome shotgun (WGS) entry which is preliminary data.</text>
</comment>
<dbReference type="AlphaFoldDB" id="A0A9W8WDH2"/>
<dbReference type="SUPFAM" id="SSF53098">
    <property type="entry name" value="Ribonuclease H-like"/>
    <property type="match status" value="1"/>
</dbReference>
<proteinExistence type="predicted"/>
<evidence type="ECO:0000313" key="2">
    <source>
        <dbReference type="EMBL" id="KAJ4320994.1"/>
    </source>
</evidence>